<evidence type="ECO:0000313" key="2">
    <source>
        <dbReference type="Proteomes" id="UP001172680"/>
    </source>
</evidence>
<keyword evidence="2" id="KW-1185">Reference proteome</keyword>
<sequence length="177" mass="18846">MPFDCKAYSAKCDTMSIEELQKEWEHYTRLISGAATSTTVSSLAIPFTLGMSVIGVAMAAPAIHNARKKRAIIETHLEALDSTHRTRKRDVIGSMALSGTIGIGMLGLAPPGAEMIMTAGAEHGIEMLAANETAVKVVVHATLDGTGAFAEKLHTDAKKEKAAIQAIAEKQSEERVE</sequence>
<dbReference type="Proteomes" id="UP001172680">
    <property type="component" value="Unassembled WGS sequence"/>
</dbReference>
<reference evidence="1" key="1">
    <citation type="submission" date="2022-10" db="EMBL/GenBank/DDBJ databases">
        <title>Culturing micro-colonial fungi from biological soil crusts in the Mojave desert and describing Neophaeococcomyces mojavensis, and introducing the new genera and species Taxawa tesnikishii.</title>
        <authorList>
            <person name="Kurbessoian T."/>
            <person name="Stajich J.E."/>
        </authorList>
    </citation>
    <scope>NUCLEOTIDE SEQUENCE</scope>
    <source>
        <strain evidence="1">JES_115</strain>
    </source>
</reference>
<organism evidence="1 2">
    <name type="scientific">Coniosporium tulheliwenetii</name>
    <dbReference type="NCBI Taxonomy" id="3383036"/>
    <lineage>
        <taxon>Eukaryota</taxon>
        <taxon>Fungi</taxon>
        <taxon>Dikarya</taxon>
        <taxon>Ascomycota</taxon>
        <taxon>Pezizomycotina</taxon>
        <taxon>Dothideomycetes</taxon>
        <taxon>Dothideomycetes incertae sedis</taxon>
        <taxon>Coniosporium</taxon>
    </lineage>
</organism>
<protein>
    <submittedName>
        <fullName evidence="1">Uncharacterized protein</fullName>
    </submittedName>
</protein>
<name>A0ACC2ZPC6_9PEZI</name>
<accession>A0ACC2ZPC6</accession>
<gene>
    <name evidence="1" type="ORF">H2199_000200</name>
</gene>
<dbReference type="EMBL" id="JAPDRP010000001">
    <property type="protein sequence ID" value="KAJ9649425.1"/>
    <property type="molecule type" value="Genomic_DNA"/>
</dbReference>
<evidence type="ECO:0000313" key="1">
    <source>
        <dbReference type="EMBL" id="KAJ9649425.1"/>
    </source>
</evidence>
<proteinExistence type="predicted"/>
<comment type="caution">
    <text evidence="1">The sequence shown here is derived from an EMBL/GenBank/DDBJ whole genome shotgun (WGS) entry which is preliminary data.</text>
</comment>